<keyword evidence="2" id="KW-1185">Reference proteome</keyword>
<sequence length="39" mass="4390">MSDDFHFADDGVRNAVYFVEDDSRPPTHHETNEALALLG</sequence>
<comment type="caution">
    <text evidence="1">The sequence shown here is derived from an EMBL/GenBank/DDBJ whole genome shotgun (WGS) entry which is preliminary data.</text>
</comment>
<accession>A0A7W9EX60</accession>
<reference evidence="1 2" key="1">
    <citation type="submission" date="2020-08" db="EMBL/GenBank/DDBJ databases">
        <title>Genomic Encyclopedia of Type Strains, Phase IV (KMG-IV): sequencing the most valuable type-strain genomes for metagenomic binning, comparative biology and taxonomic classification.</title>
        <authorList>
            <person name="Goeker M."/>
        </authorList>
    </citation>
    <scope>NUCLEOTIDE SEQUENCE [LARGE SCALE GENOMIC DNA]</scope>
    <source>
        <strain evidence="1 2">DSM 100044</strain>
    </source>
</reference>
<dbReference type="EMBL" id="JACIJK010000011">
    <property type="protein sequence ID" value="MBB5716437.1"/>
    <property type="molecule type" value="Genomic_DNA"/>
</dbReference>
<name>A0A7W9EX60_9SPHN</name>
<evidence type="ECO:0000313" key="2">
    <source>
        <dbReference type="Proteomes" id="UP000546200"/>
    </source>
</evidence>
<gene>
    <name evidence="1" type="ORF">FHS94_003303</name>
</gene>
<organism evidence="1 2">
    <name type="scientific">Sphingomonas aerophila</name>
    <dbReference type="NCBI Taxonomy" id="1344948"/>
    <lineage>
        <taxon>Bacteria</taxon>
        <taxon>Pseudomonadati</taxon>
        <taxon>Pseudomonadota</taxon>
        <taxon>Alphaproteobacteria</taxon>
        <taxon>Sphingomonadales</taxon>
        <taxon>Sphingomonadaceae</taxon>
        <taxon>Sphingomonas</taxon>
    </lineage>
</organism>
<proteinExistence type="predicted"/>
<dbReference type="AlphaFoldDB" id="A0A7W9EX60"/>
<evidence type="ECO:0000313" key="1">
    <source>
        <dbReference type="EMBL" id="MBB5716437.1"/>
    </source>
</evidence>
<dbReference type="Proteomes" id="UP000546200">
    <property type="component" value="Unassembled WGS sequence"/>
</dbReference>
<protein>
    <submittedName>
        <fullName evidence="1">Uncharacterized protein</fullName>
    </submittedName>
</protein>